<dbReference type="Proteomes" id="UP000011087">
    <property type="component" value="Unassembled WGS sequence"/>
</dbReference>
<dbReference type="HOGENOM" id="CLU_472116_0_0_1"/>
<proteinExistence type="predicted"/>
<reference evidence="5" key="2">
    <citation type="submission" date="2012-11" db="EMBL/GenBank/DDBJ databases">
        <authorList>
            <person name="Kuo A."/>
            <person name="Curtis B.A."/>
            <person name="Tanifuji G."/>
            <person name="Burki F."/>
            <person name="Gruber A."/>
            <person name="Irimia M."/>
            <person name="Maruyama S."/>
            <person name="Arias M.C."/>
            <person name="Ball S.G."/>
            <person name="Gile G.H."/>
            <person name="Hirakawa Y."/>
            <person name="Hopkins J.F."/>
            <person name="Rensing S.A."/>
            <person name="Schmutz J."/>
            <person name="Symeonidi A."/>
            <person name="Elias M."/>
            <person name="Eveleigh R.J."/>
            <person name="Herman E.K."/>
            <person name="Klute M.J."/>
            <person name="Nakayama T."/>
            <person name="Obornik M."/>
            <person name="Reyes-Prieto A."/>
            <person name="Armbrust E.V."/>
            <person name="Aves S.J."/>
            <person name="Beiko R.G."/>
            <person name="Coutinho P."/>
            <person name="Dacks J.B."/>
            <person name="Durnford D.G."/>
            <person name="Fast N.M."/>
            <person name="Green B.R."/>
            <person name="Grisdale C."/>
            <person name="Hempe F."/>
            <person name="Henrissat B."/>
            <person name="Hoppner M.P."/>
            <person name="Ishida K.-I."/>
            <person name="Kim E."/>
            <person name="Koreny L."/>
            <person name="Kroth P.G."/>
            <person name="Liu Y."/>
            <person name="Malik S.-B."/>
            <person name="Maier U.G."/>
            <person name="McRose D."/>
            <person name="Mock T."/>
            <person name="Neilson J.A."/>
            <person name="Onodera N.T."/>
            <person name="Poole A.M."/>
            <person name="Pritham E.J."/>
            <person name="Richards T.A."/>
            <person name="Rocap G."/>
            <person name="Roy S.W."/>
            <person name="Sarai C."/>
            <person name="Schaack S."/>
            <person name="Shirato S."/>
            <person name="Slamovits C.H."/>
            <person name="Spencer D.F."/>
            <person name="Suzuki S."/>
            <person name="Worden A.Z."/>
            <person name="Zauner S."/>
            <person name="Barry K."/>
            <person name="Bell C."/>
            <person name="Bharti A.K."/>
            <person name="Crow J.A."/>
            <person name="Grimwood J."/>
            <person name="Kramer R."/>
            <person name="Lindquist E."/>
            <person name="Lucas S."/>
            <person name="Salamov A."/>
            <person name="McFadden G.I."/>
            <person name="Lane C.E."/>
            <person name="Keeling P.J."/>
            <person name="Gray M.W."/>
            <person name="Grigoriev I.V."/>
            <person name="Archibald J.M."/>
        </authorList>
    </citation>
    <scope>NUCLEOTIDE SEQUENCE</scope>
    <source>
        <strain evidence="5">CCMP2712</strain>
    </source>
</reference>
<reference evidence="4" key="3">
    <citation type="submission" date="2015-06" db="UniProtKB">
        <authorList>
            <consortium name="EnsemblProtists"/>
        </authorList>
    </citation>
    <scope>IDENTIFICATION</scope>
</reference>
<organism evidence="3">
    <name type="scientific">Guillardia theta (strain CCMP2712)</name>
    <name type="common">Cryptophyte</name>
    <dbReference type="NCBI Taxonomy" id="905079"/>
    <lineage>
        <taxon>Eukaryota</taxon>
        <taxon>Cryptophyceae</taxon>
        <taxon>Pyrenomonadales</taxon>
        <taxon>Geminigeraceae</taxon>
        <taxon>Guillardia</taxon>
    </lineage>
</organism>
<dbReference type="PaxDb" id="55529-EKX47464"/>
<feature type="coiled-coil region" evidence="1">
    <location>
        <begin position="484"/>
        <end position="518"/>
    </location>
</feature>
<keyword evidence="5" id="KW-1185">Reference proteome</keyword>
<name>L1JH41_GUITC</name>
<dbReference type="GeneID" id="17304127"/>
<evidence type="ECO:0000313" key="4">
    <source>
        <dbReference type="EnsemblProtists" id="EKX47464"/>
    </source>
</evidence>
<evidence type="ECO:0000256" key="2">
    <source>
        <dbReference type="SAM" id="MobiDB-lite"/>
    </source>
</evidence>
<dbReference type="KEGG" id="gtt:GUITHDRAFT_106904"/>
<feature type="coiled-coil region" evidence="1">
    <location>
        <begin position="419"/>
        <end position="446"/>
    </location>
</feature>
<evidence type="ECO:0000256" key="1">
    <source>
        <dbReference type="SAM" id="Coils"/>
    </source>
</evidence>
<dbReference type="RefSeq" id="XP_005834444.1">
    <property type="nucleotide sequence ID" value="XM_005834387.1"/>
</dbReference>
<evidence type="ECO:0000313" key="3">
    <source>
        <dbReference type="EMBL" id="EKX47464.1"/>
    </source>
</evidence>
<dbReference type="EMBL" id="JH992990">
    <property type="protein sequence ID" value="EKX47464.1"/>
    <property type="molecule type" value="Genomic_DNA"/>
</dbReference>
<evidence type="ECO:0000313" key="5">
    <source>
        <dbReference type="Proteomes" id="UP000011087"/>
    </source>
</evidence>
<accession>L1JH41</accession>
<dbReference type="AlphaFoldDB" id="L1JH41"/>
<protein>
    <submittedName>
        <fullName evidence="3 4">Uncharacterized protein</fullName>
    </submittedName>
</protein>
<dbReference type="EnsemblProtists" id="EKX47464">
    <property type="protein sequence ID" value="EKX47464"/>
    <property type="gene ID" value="GUITHDRAFT_106904"/>
</dbReference>
<feature type="region of interest" description="Disordered" evidence="2">
    <location>
        <begin position="523"/>
        <end position="561"/>
    </location>
</feature>
<feature type="compositionally biased region" description="Low complexity" evidence="2">
    <location>
        <begin position="535"/>
        <end position="547"/>
    </location>
</feature>
<keyword evidence="1" id="KW-0175">Coiled coil</keyword>
<gene>
    <name evidence="3" type="ORF">GUITHDRAFT_106904</name>
</gene>
<reference evidence="3 5" key="1">
    <citation type="journal article" date="2012" name="Nature">
        <title>Algal genomes reveal evolutionary mosaicism and the fate of nucleomorphs.</title>
        <authorList>
            <consortium name="DOE Joint Genome Institute"/>
            <person name="Curtis B.A."/>
            <person name="Tanifuji G."/>
            <person name="Burki F."/>
            <person name="Gruber A."/>
            <person name="Irimia M."/>
            <person name="Maruyama S."/>
            <person name="Arias M.C."/>
            <person name="Ball S.G."/>
            <person name="Gile G.H."/>
            <person name="Hirakawa Y."/>
            <person name="Hopkins J.F."/>
            <person name="Kuo A."/>
            <person name="Rensing S.A."/>
            <person name="Schmutz J."/>
            <person name="Symeonidi A."/>
            <person name="Elias M."/>
            <person name="Eveleigh R.J."/>
            <person name="Herman E.K."/>
            <person name="Klute M.J."/>
            <person name="Nakayama T."/>
            <person name="Obornik M."/>
            <person name="Reyes-Prieto A."/>
            <person name="Armbrust E.V."/>
            <person name="Aves S.J."/>
            <person name="Beiko R.G."/>
            <person name="Coutinho P."/>
            <person name="Dacks J.B."/>
            <person name="Durnford D.G."/>
            <person name="Fast N.M."/>
            <person name="Green B.R."/>
            <person name="Grisdale C.J."/>
            <person name="Hempel F."/>
            <person name="Henrissat B."/>
            <person name="Hoppner M.P."/>
            <person name="Ishida K."/>
            <person name="Kim E."/>
            <person name="Koreny L."/>
            <person name="Kroth P.G."/>
            <person name="Liu Y."/>
            <person name="Malik S.B."/>
            <person name="Maier U.G."/>
            <person name="McRose D."/>
            <person name="Mock T."/>
            <person name="Neilson J.A."/>
            <person name="Onodera N.T."/>
            <person name="Poole A.M."/>
            <person name="Pritham E.J."/>
            <person name="Richards T.A."/>
            <person name="Rocap G."/>
            <person name="Roy S.W."/>
            <person name="Sarai C."/>
            <person name="Schaack S."/>
            <person name="Shirato S."/>
            <person name="Slamovits C.H."/>
            <person name="Spencer D.F."/>
            <person name="Suzuki S."/>
            <person name="Worden A.Z."/>
            <person name="Zauner S."/>
            <person name="Barry K."/>
            <person name="Bell C."/>
            <person name="Bharti A.K."/>
            <person name="Crow J.A."/>
            <person name="Grimwood J."/>
            <person name="Kramer R."/>
            <person name="Lindquist E."/>
            <person name="Lucas S."/>
            <person name="Salamov A."/>
            <person name="McFadden G.I."/>
            <person name="Lane C.E."/>
            <person name="Keeling P.J."/>
            <person name="Gray M.W."/>
            <person name="Grigoriev I.V."/>
            <person name="Archibald J.M."/>
        </authorList>
    </citation>
    <scope>NUCLEOTIDE SEQUENCE</scope>
    <source>
        <strain evidence="3 5">CCMP2712</strain>
    </source>
</reference>
<sequence>MPAMQRSSEEYYMSKIRALEKRCEDLEALNKEMFTYIHQLSDAQSAAHDLGRMKKRCQKLQEEKILRDLQTSTSSSDHLKMKEDYLSCFIRQTSVQYLSLLSKLEIESVPKLLCETASGLDLRGITSNAVLKNFFDDLDTSTSHVYFMLFHRLTATPSVSPIHSLQDSRSLSEEARPDTNTSYKDEIVGRVIQQLKLEDKVDQICSGIRAFFSALLRHIRSHERLQLTYSVQAAITRSLSGSISRHLQNMESKLEGSVGSAQVLRVCRRVPSLRVVVYAILALQRIQRLAVIASIRLNILGSSEGGRETLVRCLLALKDARQLSPGSDRVGGVKDLIASTCCRCLPEVTPPDESDEFSLPSFLQSAPTSAPSLLILRDPSSAASCWARARNLDNAAEMLRGESGRLEDYLQHCDNSWMQENVEGRLQQQEAMITLLQEKLQRVQAELEDSVPRETYMRMKQKHLEHHRHVSAIEDAMSPSRKPSADVEKRLELQAEQLAAAQESIRKQEEEIRKLQDRLIARGLQTTTTSRHALSASGGSSMGSERGMSIEEELAHAEEELESCRRQISQVLKGKQSR</sequence>